<feature type="transmembrane region" description="Helical" evidence="1">
    <location>
        <begin position="167"/>
        <end position="192"/>
    </location>
</feature>
<comment type="caution">
    <text evidence="2">The sequence shown here is derived from an EMBL/GenBank/DDBJ whole genome shotgun (WGS) entry which is preliminary data.</text>
</comment>
<name>A0A8H6YP01_9AGAR</name>
<dbReference type="AlphaFoldDB" id="A0A8H6YP01"/>
<evidence type="ECO:0000256" key="1">
    <source>
        <dbReference type="SAM" id="Phobius"/>
    </source>
</evidence>
<feature type="transmembrane region" description="Helical" evidence="1">
    <location>
        <begin position="66"/>
        <end position="85"/>
    </location>
</feature>
<organism evidence="2 3">
    <name type="scientific">Mycena venus</name>
    <dbReference type="NCBI Taxonomy" id="2733690"/>
    <lineage>
        <taxon>Eukaryota</taxon>
        <taxon>Fungi</taxon>
        <taxon>Dikarya</taxon>
        <taxon>Basidiomycota</taxon>
        <taxon>Agaricomycotina</taxon>
        <taxon>Agaricomycetes</taxon>
        <taxon>Agaricomycetidae</taxon>
        <taxon>Agaricales</taxon>
        <taxon>Marasmiineae</taxon>
        <taxon>Mycenaceae</taxon>
        <taxon>Mycena</taxon>
    </lineage>
</organism>
<dbReference type="Proteomes" id="UP000620124">
    <property type="component" value="Unassembled WGS sequence"/>
</dbReference>
<accession>A0A8H6YP01</accession>
<evidence type="ECO:0008006" key="4">
    <source>
        <dbReference type="Google" id="ProtNLM"/>
    </source>
</evidence>
<feature type="transmembrane region" description="Helical" evidence="1">
    <location>
        <begin position="29"/>
        <end position="46"/>
    </location>
</feature>
<protein>
    <recommendedName>
        <fullName evidence="4">Transmembrane protein</fullName>
    </recommendedName>
</protein>
<reference evidence="2" key="1">
    <citation type="submission" date="2020-05" db="EMBL/GenBank/DDBJ databases">
        <title>Mycena genomes resolve the evolution of fungal bioluminescence.</title>
        <authorList>
            <person name="Tsai I.J."/>
        </authorList>
    </citation>
    <scope>NUCLEOTIDE SEQUENCE</scope>
    <source>
        <strain evidence="2">CCC161011</strain>
    </source>
</reference>
<keyword evidence="3" id="KW-1185">Reference proteome</keyword>
<keyword evidence="1" id="KW-0812">Transmembrane</keyword>
<feature type="transmembrane region" description="Helical" evidence="1">
    <location>
        <begin position="227"/>
        <end position="243"/>
    </location>
</feature>
<feature type="transmembrane region" description="Helical" evidence="1">
    <location>
        <begin position="128"/>
        <end position="147"/>
    </location>
</feature>
<gene>
    <name evidence="2" type="ORF">MVEN_00601400</name>
</gene>
<evidence type="ECO:0000313" key="2">
    <source>
        <dbReference type="EMBL" id="KAF7362534.1"/>
    </source>
</evidence>
<dbReference type="EMBL" id="JACAZI010000004">
    <property type="protein sequence ID" value="KAF7362534.1"/>
    <property type="molecule type" value="Genomic_DNA"/>
</dbReference>
<sequence length="343" mass="37260">MSPHPVLPPGSDSNASSLLPPDLVRQLQVSRLVVAGTSAVLIWDILHNLEGDYYLLFKYKFRLSTAAYFVSRIASLIVVLGFTLFTTSPLNNCRAAMITFNSFYPLSTGSTSLLFFLRVRAIYNDQRLIPFVFGCLWLCVVGVGIVVSFSGHAETIASSCTAQSPSYLWVAGAVLAAHDTSVFVAISCRLLATSPNDYTFGEKVQAFFRGANLHAFSKAVFQDGQKYFIIAVIANIVTISMVLDGGTGPAYRGMAAMPNIALTSIMGGRVYRNVRLHSTHIPHMSFSVTDEGSGGARMNEPSSAVNGEVITQQNVVQPAASNRFVEPRASSWVRDPLQLHTNH</sequence>
<evidence type="ECO:0000313" key="3">
    <source>
        <dbReference type="Proteomes" id="UP000620124"/>
    </source>
</evidence>
<keyword evidence="1" id="KW-0472">Membrane</keyword>
<keyword evidence="1" id="KW-1133">Transmembrane helix</keyword>
<feature type="transmembrane region" description="Helical" evidence="1">
    <location>
        <begin position="97"/>
        <end position="116"/>
    </location>
</feature>
<dbReference type="OrthoDB" id="3038990at2759"/>
<proteinExistence type="predicted"/>